<feature type="compositionally biased region" description="Polar residues" evidence="1">
    <location>
        <begin position="49"/>
        <end position="61"/>
    </location>
</feature>
<feature type="transmembrane region" description="Helical" evidence="2">
    <location>
        <begin position="6"/>
        <end position="27"/>
    </location>
</feature>
<gene>
    <name evidence="3" type="ORF">BD310DRAFT_939719</name>
</gene>
<accession>A0A4Q9PGW2</accession>
<dbReference type="Proteomes" id="UP000292082">
    <property type="component" value="Unassembled WGS sequence"/>
</dbReference>
<proteinExistence type="predicted"/>
<name>A0A4Q9PGW2_9APHY</name>
<evidence type="ECO:0000256" key="1">
    <source>
        <dbReference type="SAM" id="MobiDB-lite"/>
    </source>
</evidence>
<organism evidence="3 4">
    <name type="scientific">Dichomitus squalens</name>
    <dbReference type="NCBI Taxonomy" id="114155"/>
    <lineage>
        <taxon>Eukaryota</taxon>
        <taxon>Fungi</taxon>
        <taxon>Dikarya</taxon>
        <taxon>Basidiomycota</taxon>
        <taxon>Agaricomycotina</taxon>
        <taxon>Agaricomycetes</taxon>
        <taxon>Polyporales</taxon>
        <taxon>Polyporaceae</taxon>
        <taxon>Dichomitus</taxon>
    </lineage>
</organism>
<keyword evidence="2" id="KW-0472">Membrane</keyword>
<keyword evidence="4" id="KW-1185">Reference proteome</keyword>
<dbReference type="AlphaFoldDB" id="A0A4Q9PGW2"/>
<feature type="region of interest" description="Disordered" evidence="1">
    <location>
        <begin position="41"/>
        <end position="79"/>
    </location>
</feature>
<dbReference type="EMBL" id="ML145241">
    <property type="protein sequence ID" value="TBU52667.1"/>
    <property type="molecule type" value="Genomic_DNA"/>
</dbReference>
<protein>
    <submittedName>
        <fullName evidence="3">Uncharacterized protein</fullName>
    </submittedName>
</protein>
<evidence type="ECO:0000256" key="2">
    <source>
        <dbReference type="SAM" id="Phobius"/>
    </source>
</evidence>
<keyword evidence="2" id="KW-0812">Transmembrane</keyword>
<keyword evidence="2" id="KW-1133">Transmembrane helix</keyword>
<reference evidence="3 4" key="1">
    <citation type="submission" date="2019-01" db="EMBL/GenBank/DDBJ databases">
        <title>Draft genome sequences of three monokaryotic isolates of the white-rot basidiomycete fungus Dichomitus squalens.</title>
        <authorList>
            <consortium name="DOE Joint Genome Institute"/>
            <person name="Lopez S.C."/>
            <person name="Andreopoulos B."/>
            <person name="Pangilinan J."/>
            <person name="Lipzen A."/>
            <person name="Riley R."/>
            <person name="Ahrendt S."/>
            <person name="Ng V."/>
            <person name="Barry K."/>
            <person name="Daum C."/>
            <person name="Grigoriev I.V."/>
            <person name="Hilden K.S."/>
            <person name="Makela M.R."/>
            <person name="de Vries R.P."/>
        </authorList>
    </citation>
    <scope>NUCLEOTIDE SEQUENCE [LARGE SCALE GENOMIC DNA]</scope>
    <source>
        <strain evidence="3 4">CBS 464.89</strain>
    </source>
</reference>
<sequence length="79" mass="8685">MDLTIAATTHVLGHLVLLHLPVALVLLPDFLRRSPRRTTTTLRRKPIYSPSSCEPRTSTLDPQDRKRRQVGVGEAGGGS</sequence>
<evidence type="ECO:0000313" key="3">
    <source>
        <dbReference type="EMBL" id="TBU52667.1"/>
    </source>
</evidence>
<evidence type="ECO:0000313" key="4">
    <source>
        <dbReference type="Proteomes" id="UP000292082"/>
    </source>
</evidence>